<gene>
    <name evidence="7" type="primary">drrB</name>
    <name evidence="7" type="ORF">BN990_00248</name>
</gene>
<feature type="domain" description="ABC transmembrane type-2" evidence="6">
    <location>
        <begin position="28"/>
        <end position="254"/>
    </location>
</feature>
<evidence type="ECO:0000256" key="2">
    <source>
        <dbReference type="ARBA" id="ARBA00022692"/>
    </source>
</evidence>
<dbReference type="Proteomes" id="UP000028875">
    <property type="component" value="Unassembled WGS sequence"/>
</dbReference>
<feature type="transmembrane region" description="Helical" evidence="5">
    <location>
        <begin position="173"/>
        <end position="191"/>
    </location>
</feature>
<keyword evidence="5" id="KW-0813">Transport</keyword>
<dbReference type="GO" id="GO:0140359">
    <property type="term" value="F:ABC-type transporter activity"/>
    <property type="evidence" value="ECO:0007669"/>
    <property type="project" value="InterPro"/>
</dbReference>
<dbReference type="RefSeq" id="WP_021290145.1">
    <property type="nucleotide sequence ID" value="NZ_BNER01000001.1"/>
</dbReference>
<reference evidence="8" key="2">
    <citation type="submission" date="2014-05" db="EMBL/GenBank/DDBJ databases">
        <title>Draft genome sequence of Virgibacillus massiliensis Vm-5.</title>
        <authorList>
            <person name="Khelaifia S."/>
            <person name="Croce O."/>
            <person name="Lagier J.C."/>
            <person name="Raoult D."/>
        </authorList>
    </citation>
    <scope>NUCLEOTIDE SEQUENCE [LARGE SCALE GENOMIC DNA]</scope>
    <source>
        <strain evidence="8">Vm-5</strain>
    </source>
</reference>
<evidence type="ECO:0000256" key="1">
    <source>
        <dbReference type="ARBA" id="ARBA00004141"/>
    </source>
</evidence>
<dbReference type="EMBL" id="CCDP010000001">
    <property type="protein sequence ID" value="CDQ37982.1"/>
    <property type="molecule type" value="Genomic_DNA"/>
</dbReference>
<dbReference type="PROSITE" id="PS51012">
    <property type="entry name" value="ABC_TM2"/>
    <property type="match status" value="1"/>
</dbReference>
<dbReference type="InterPro" id="IPR047817">
    <property type="entry name" value="ABC2_TM_bact-type"/>
</dbReference>
<keyword evidence="8" id="KW-1185">Reference proteome</keyword>
<evidence type="ECO:0000313" key="7">
    <source>
        <dbReference type="EMBL" id="CDQ37982.1"/>
    </source>
</evidence>
<dbReference type="InterPro" id="IPR000412">
    <property type="entry name" value="ABC_2_transport"/>
</dbReference>
<dbReference type="PIRSF" id="PIRSF006648">
    <property type="entry name" value="DrrB"/>
    <property type="match status" value="1"/>
</dbReference>
<dbReference type="AlphaFoldDB" id="A0A024Q6V2"/>
<feature type="transmembrane region" description="Helical" evidence="5">
    <location>
        <begin position="27"/>
        <end position="48"/>
    </location>
</feature>
<reference evidence="7 8" key="1">
    <citation type="submission" date="2014-03" db="EMBL/GenBank/DDBJ databases">
        <authorList>
            <person name="Urmite Genomes U."/>
        </authorList>
    </citation>
    <scope>NUCLEOTIDE SEQUENCE [LARGE SCALE GENOMIC DNA]</scope>
    <source>
        <strain evidence="7 8">Vm-5</strain>
    </source>
</reference>
<organism evidence="7 8">
    <name type="scientific">Virgibacillus massiliensis</name>
    <dbReference type="NCBI Taxonomy" id="1462526"/>
    <lineage>
        <taxon>Bacteria</taxon>
        <taxon>Bacillati</taxon>
        <taxon>Bacillota</taxon>
        <taxon>Bacilli</taxon>
        <taxon>Bacillales</taxon>
        <taxon>Bacillaceae</taxon>
        <taxon>Virgibacillus</taxon>
    </lineage>
</organism>
<dbReference type="InterPro" id="IPR013525">
    <property type="entry name" value="ABC2_TM"/>
</dbReference>
<comment type="similarity">
    <text evidence="5">Belongs to the ABC-2 integral membrane protein family.</text>
</comment>
<dbReference type="PANTHER" id="PTHR43229:SF2">
    <property type="entry name" value="NODULATION PROTEIN J"/>
    <property type="match status" value="1"/>
</dbReference>
<keyword evidence="5" id="KW-1003">Cell membrane</keyword>
<comment type="subcellular location">
    <subcellularLocation>
        <location evidence="5">Cell membrane</location>
        <topology evidence="5">Multi-pass membrane protein</topology>
    </subcellularLocation>
    <subcellularLocation>
        <location evidence="1">Membrane</location>
        <topology evidence="1">Multi-pass membrane protein</topology>
    </subcellularLocation>
</comment>
<dbReference type="Pfam" id="PF01061">
    <property type="entry name" value="ABC2_membrane"/>
    <property type="match status" value="1"/>
</dbReference>
<accession>A0A024Q6V2</accession>
<name>A0A024Q6V2_9BACI</name>
<evidence type="ECO:0000259" key="6">
    <source>
        <dbReference type="PROSITE" id="PS51012"/>
    </source>
</evidence>
<dbReference type="STRING" id="1462526.BN990_00248"/>
<evidence type="ECO:0000256" key="4">
    <source>
        <dbReference type="ARBA" id="ARBA00023136"/>
    </source>
</evidence>
<sequence length="255" mass="28002">MLTARVKNKISETMVLTRRSMRHSLNIDTLLTAIATPIMMMLMFVYVFGGAMDTGAIDHINYMVPGILLMGIVSGAIYTSVRVNNDMTSGIIDRFHSMPIARSSILTGHVMTSVVFNAFSTLLVLLVALFMGFRTDASITAWLLVIGILLLFTLAMTWVSAFFGLLANSVEGASAFSYPVIFLLFISSAFVPTDTMPGVVRAFAEFQPMTPLIETVRSLLMTESAGDSVLITILWWFGILIAFSIAAIQVYKRKT</sequence>
<feature type="transmembrane region" description="Helical" evidence="5">
    <location>
        <begin position="60"/>
        <end position="83"/>
    </location>
</feature>
<feature type="transmembrane region" description="Helical" evidence="5">
    <location>
        <begin position="229"/>
        <end position="251"/>
    </location>
</feature>
<evidence type="ECO:0000256" key="3">
    <source>
        <dbReference type="ARBA" id="ARBA00022989"/>
    </source>
</evidence>
<evidence type="ECO:0000256" key="5">
    <source>
        <dbReference type="RuleBase" id="RU361157"/>
    </source>
</evidence>
<proteinExistence type="inferred from homology"/>
<dbReference type="OrthoDB" id="670210at2"/>
<comment type="caution">
    <text evidence="7">The sequence shown here is derived from an EMBL/GenBank/DDBJ whole genome shotgun (WGS) entry which is preliminary data.</text>
</comment>
<dbReference type="GO" id="GO:0043190">
    <property type="term" value="C:ATP-binding cassette (ABC) transporter complex"/>
    <property type="evidence" value="ECO:0007669"/>
    <property type="project" value="InterPro"/>
</dbReference>
<keyword evidence="2 5" id="KW-0812">Transmembrane</keyword>
<evidence type="ECO:0000313" key="8">
    <source>
        <dbReference type="Proteomes" id="UP000028875"/>
    </source>
</evidence>
<feature type="transmembrane region" description="Helical" evidence="5">
    <location>
        <begin position="139"/>
        <end position="166"/>
    </location>
</feature>
<feature type="transmembrane region" description="Helical" evidence="5">
    <location>
        <begin position="104"/>
        <end position="133"/>
    </location>
</feature>
<dbReference type="eggNOG" id="COG0842">
    <property type="taxonomic scope" value="Bacteria"/>
</dbReference>
<keyword evidence="4 5" id="KW-0472">Membrane</keyword>
<dbReference type="InterPro" id="IPR051784">
    <property type="entry name" value="Nod_factor_ABC_transporter"/>
</dbReference>
<dbReference type="PANTHER" id="PTHR43229">
    <property type="entry name" value="NODULATION PROTEIN J"/>
    <property type="match status" value="1"/>
</dbReference>
<protein>
    <recommendedName>
        <fullName evidence="5">Transport permease protein</fullName>
    </recommendedName>
</protein>
<keyword evidence="3 5" id="KW-1133">Transmembrane helix</keyword>